<organism evidence="2 3">
    <name type="scientific">Cirrhinus mrigala</name>
    <name type="common">Mrigala</name>
    <dbReference type="NCBI Taxonomy" id="683832"/>
    <lineage>
        <taxon>Eukaryota</taxon>
        <taxon>Metazoa</taxon>
        <taxon>Chordata</taxon>
        <taxon>Craniata</taxon>
        <taxon>Vertebrata</taxon>
        <taxon>Euteleostomi</taxon>
        <taxon>Actinopterygii</taxon>
        <taxon>Neopterygii</taxon>
        <taxon>Teleostei</taxon>
        <taxon>Ostariophysi</taxon>
        <taxon>Cypriniformes</taxon>
        <taxon>Cyprinidae</taxon>
        <taxon>Labeoninae</taxon>
        <taxon>Labeonini</taxon>
        <taxon>Cirrhinus</taxon>
    </lineage>
</organism>
<feature type="region of interest" description="Disordered" evidence="1">
    <location>
        <begin position="18"/>
        <end position="39"/>
    </location>
</feature>
<feature type="compositionally biased region" description="Low complexity" evidence="1">
    <location>
        <begin position="22"/>
        <end position="35"/>
    </location>
</feature>
<comment type="caution">
    <text evidence="2">The sequence shown here is derived from an EMBL/GenBank/DDBJ whole genome shotgun (WGS) entry which is preliminary data.</text>
</comment>
<feature type="region of interest" description="Disordered" evidence="1">
    <location>
        <begin position="52"/>
        <end position="125"/>
    </location>
</feature>
<dbReference type="Proteomes" id="UP001529510">
    <property type="component" value="Unassembled WGS sequence"/>
</dbReference>
<keyword evidence="3" id="KW-1185">Reference proteome</keyword>
<evidence type="ECO:0000313" key="2">
    <source>
        <dbReference type="EMBL" id="KAL0163587.1"/>
    </source>
</evidence>
<feature type="non-terminal residue" evidence="2">
    <location>
        <position position="1"/>
    </location>
</feature>
<name>A0ABD0NQA7_CIRMR</name>
<feature type="compositionally biased region" description="Polar residues" evidence="1">
    <location>
        <begin position="269"/>
        <end position="278"/>
    </location>
</feature>
<sequence length="299" mass="32372">MRAQGTIVGEGVSLAQPSQGLSLAQHSQTSCSSSSRHPLAALSFPDHTALRTHDESMRSSTRPSWSIYQSPEKEPTLPATDTDAPAHQETVDVLLPKRSFHRRKSGKKPLEENQDVLVSPTADPGANWLQMNSSTCAAEPNLNVTKSPPAVSAATQPSWTIYRSPEKAPETDFLWATISEPAAEQDLDVLSALEEVDVLLPKKSFQCRKSGTKALQALHESLLMSPNQAPKPAQEEPMSPDPAPAHQDWFSADSPKRPSEPDLDVMASPPQSSRTVNAPMSPMDTSRAGIRDPPMQSCV</sequence>
<feature type="compositionally biased region" description="Polar residues" evidence="1">
    <location>
        <begin position="58"/>
        <end position="69"/>
    </location>
</feature>
<evidence type="ECO:0000313" key="3">
    <source>
        <dbReference type="Proteomes" id="UP001529510"/>
    </source>
</evidence>
<protein>
    <submittedName>
        <fullName evidence="2">Uncharacterized protein</fullName>
    </submittedName>
</protein>
<dbReference type="EMBL" id="JAMKFB020000020">
    <property type="protein sequence ID" value="KAL0163587.1"/>
    <property type="molecule type" value="Genomic_DNA"/>
</dbReference>
<proteinExistence type="predicted"/>
<feature type="region of interest" description="Disordered" evidence="1">
    <location>
        <begin position="223"/>
        <end position="299"/>
    </location>
</feature>
<reference evidence="2 3" key="1">
    <citation type="submission" date="2024-05" db="EMBL/GenBank/DDBJ databases">
        <title>Genome sequencing and assembly of Indian major carp, Cirrhinus mrigala (Hamilton, 1822).</title>
        <authorList>
            <person name="Mohindra V."/>
            <person name="Chowdhury L.M."/>
            <person name="Lal K."/>
            <person name="Jena J.K."/>
        </authorList>
    </citation>
    <scope>NUCLEOTIDE SEQUENCE [LARGE SCALE GENOMIC DNA]</scope>
    <source>
        <strain evidence="2">CM1030</strain>
        <tissue evidence="2">Blood</tissue>
    </source>
</reference>
<feature type="compositionally biased region" description="Basic residues" evidence="1">
    <location>
        <begin position="98"/>
        <end position="107"/>
    </location>
</feature>
<accession>A0ABD0NQA7</accession>
<dbReference type="AlphaFoldDB" id="A0ABD0NQA7"/>
<gene>
    <name evidence="2" type="ORF">M9458_039340</name>
</gene>
<evidence type="ECO:0000256" key="1">
    <source>
        <dbReference type="SAM" id="MobiDB-lite"/>
    </source>
</evidence>